<dbReference type="RefSeq" id="WP_264603383.1">
    <property type="nucleotide sequence ID" value="NZ_JAOQNS010000014.1"/>
</dbReference>
<organism evidence="2 3">
    <name type="scientific">Rhodobium gokarnense</name>
    <dbReference type="NCBI Taxonomy" id="364296"/>
    <lineage>
        <taxon>Bacteria</taxon>
        <taxon>Pseudomonadati</taxon>
        <taxon>Pseudomonadota</taxon>
        <taxon>Alphaproteobacteria</taxon>
        <taxon>Hyphomicrobiales</taxon>
        <taxon>Rhodobiaceae</taxon>
        <taxon>Rhodobium</taxon>
    </lineage>
</organism>
<reference evidence="3" key="1">
    <citation type="submission" date="2023-07" db="EMBL/GenBank/DDBJ databases">
        <title>Genome sequencing of Purple Non-Sulfur Bacteria from various extreme environments.</title>
        <authorList>
            <person name="Mayer M."/>
        </authorList>
    </citation>
    <scope>NUCLEOTIDE SEQUENCE [LARGE SCALE GENOMIC DNA]</scope>
    <source>
        <strain evidence="3">DSM 17935</strain>
    </source>
</reference>
<gene>
    <name evidence="2" type="ORF">M2319_004167</name>
</gene>
<dbReference type="Proteomes" id="UP001209755">
    <property type="component" value="Unassembled WGS sequence"/>
</dbReference>
<accession>A0ABT3HHD5</accession>
<keyword evidence="1" id="KW-0175">Coiled coil</keyword>
<proteinExistence type="predicted"/>
<name>A0ABT3HHD5_9HYPH</name>
<sequence length="80" mass="8785">MANAFQFPSRTSNLSLIRQDPPAVAAEAPAVEARAVAEEPGALAAVRELSSRFAAYEESLEKLKRINEEMRLRLAESRQG</sequence>
<feature type="coiled-coil region" evidence="1">
    <location>
        <begin position="46"/>
        <end position="80"/>
    </location>
</feature>
<protein>
    <submittedName>
        <fullName evidence="2">Uncharacterized protein</fullName>
    </submittedName>
</protein>
<dbReference type="EMBL" id="JAOQNS010000014">
    <property type="protein sequence ID" value="MCW2309808.1"/>
    <property type="molecule type" value="Genomic_DNA"/>
</dbReference>
<comment type="caution">
    <text evidence="2">The sequence shown here is derived from an EMBL/GenBank/DDBJ whole genome shotgun (WGS) entry which is preliminary data.</text>
</comment>
<keyword evidence="3" id="KW-1185">Reference proteome</keyword>
<evidence type="ECO:0000256" key="1">
    <source>
        <dbReference type="SAM" id="Coils"/>
    </source>
</evidence>
<evidence type="ECO:0000313" key="2">
    <source>
        <dbReference type="EMBL" id="MCW2309808.1"/>
    </source>
</evidence>
<evidence type="ECO:0000313" key="3">
    <source>
        <dbReference type="Proteomes" id="UP001209755"/>
    </source>
</evidence>